<dbReference type="InterPro" id="IPR008906">
    <property type="entry name" value="HATC_C_dom"/>
</dbReference>
<evidence type="ECO:0000313" key="3">
    <source>
        <dbReference type="Proteomes" id="UP000002640"/>
    </source>
</evidence>
<dbReference type="GO" id="GO:0046983">
    <property type="term" value="F:protein dimerization activity"/>
    <property type="evidence" value="ECO:0007669"/>
    <property type="project" value="InterPro"/>
</dbReference>
<dbReference type="SUPFAM" id="SSF53098">
    <property type="entry name" value="Ribonuclease H-like"/>
    <property type="match status" value="1"/>
</dbReference>
<evidence type="ECO:0000259" key="1">
    <source>
        <dbReference type="Pfam" id="PF05699"/>
    </source>
</evidence>
<dbReference type="PANTHER" id="PTHR47611:SF3">
    <property type="entry name" value="HAT C-TERMINAL DIMERISATION DOMAIN-CONTAINING PROTEIN"/>
    <property type="match status" value="1"/>
</dbReference>
<dbReference type="GeneID" id="20651734"/>
<evidence type="ECO:0000313" key="2">
    <source>
        <dbReference type="EMBL" id="EGZ11392.1"/>
    </source>
</evidence>
<dbReference type="PANTHER" id="PTHR47611">
    <property type="entry name" value="HAT DIMERISATION DOMAIN, C-TERMINAL"/>
    <property type="match status" value="1"/>
</dbReference>
<organism evidence="2 3">
    <name type="scientific">Phytophthora sojae (strain P6497)</name>
    <name type="common">Soybean stem and root rot agent</name>
    <name type="synonym">Phytophthora megasperma f. sp. glycines</name>
    <dbReference type="NCBI Taxonomy" id="1094619"/>
    <lineage>
        <taxon>Eukaryota</taxon>
        <taxon>Sar</taxon>
        <taxon>Stramenopiles</taxon>
        <taxon>Oomycota</taxon>
        <taxon>Peronosporomycetes</taxon>
        <taxon>Peronosporales</taxon>
        <taxon>Peronosporaceae</taxon>
        <taxon>Phytophthora</taxon>
    </lineage>
</organism>
<name>G5A0Q6_PHYSP</name>
<proteinExistence type="predicted"/>
<dbReference type="SMR" id="G5A0Q6"/>
<protein>
    <recommendedName>
        <fullName evidence="1">HAT C-terminal dimerisation domain-containing protein</fullName>
    </recommendedName>
</protein>
<feature type="domain" description="HAT C-terminal dimerisation" evidence="1">
    <location>
        <begin position="2"/>
        <end position="65"/>
    </location>
</feature>
<dbReference type="Pfam" id="PF05699">
    <property type="entry name" value="Dimer_Tnp_hAT"/>
    <property type="match status" value="1"/>
</dbReference>
<reference evidence="2 3" key="1">
    <citation type="journal article" date="2006" name="Science">
        <title>Phytophthora genome sequences uncover evolutionary origins and mechanisms of pathogenesis.</title>
        <authorList>
            <person name="Tyler B.M."/>
            <person name="Tripathy S."/>
            <person name="Zhang X."/>
            <person name="Dehal P."/>
            <person name="Jiang R.H."/>
            <person name="Aerts A."/>
            <person name="Arredondo F.D."/>
            <person name="Baxter L."/>
            <person name="Bensasson D."/>
            <person name="Beynon J.L."/>
            <person name="Chapman J."/>
            <person name="Damasceno C.M."/>
            <person name="Dorrance A.E."/>
            <person name="Dou D."/>
            <person name="Dickerman A.W."/>
            <person name="Dubchak I.L."/>
            <person name="Garbelotto M."/>
            <person name="Gijzen M."/>
            <person name="Gordon S.G."/>
            <person name="Govers F."/>
            <person name="Grunwald N.J."/>
            <person name="Huang W."/>
            <person name="Ivors K.L."/>
            <person name="Jones R.W."/>
            <person name="Kamoun S."/>
            <person name="Krampis K."/>
            <person name="Lamour K.H."/>
            <person name="Lee M.K."/>
            <person name="McDonald W.H."/>
            <person name="Medina M."/>
            <person name="Meijer H.J."/>
            <person name="Nordberg E.K."/>
            <person name="Maclean D.J."/>
            <person name="Ospina-Giraldo M.D."/>
            <person name="Morris P.F."/>
            <person name="Phuntumart V."/>
            <person name="Putnam N.H."/>
            <person name="Rash S."/>
            <person name="Rose J.K."/>
            <person name="Sakihama Y."/>
            <person name="Salamov A.A."/>
            <person name="Savidor A."/>
            <person name="Scheuring C.F."/>
            <person name="Smith B.M."/>
            <person name="Sobral B.W."/>
            <person name="Terry A."/>
            <person name="Torto-Alalibo T.A."/>
            <person name="Win J."/>
            <person name="Xu Z."/>
            <person name="Zhang H."/>
            <person name="Grigoriev I.V."/>
            <person name="Rokhsar D.S."/>
            <person name="Boore J.L."/>
        </authorList>
    </citation>
    <scope>NUCLEOTIDE SEQUENCE [LARGE SCALE GENOMIC DNA]</scope>
    <source>
        <strain evidence="2 3">P6497</strain>
    </source>
</reference>
<gene>
    <name evidence="2" type="ORF">PHYSODRAFT_412203</name>
</gene>
<dbReference type="InterPro" id="IPR012337">
    <property type="entry name" value="RNaseH-like_sf"/>
</dbReference>
<dbReference type="AlphaFoldDB" id="G5A0Q6"/>
<dbReference type="Proteomes" id="UP000002640">
    <property type="component" value="Unassembled WGS sequence"/>
</dbReference>
<feature type="non-terminal residue" evidence="2">
    <location>
        <position position="1"/>
    </location>
</feature>
<dbReference type="InParanoid" id="G5A0Q6"/>
<keyword evidence="3" id="KW-1185">Reference proteome</keyword>
<dbReference type="RefSeq" id="XP_009534137.1">
    <property type="nucleotide sequence ID" value="XM_009535842.1"/>
</dbReference>
<dbReference type="STRING" id="1094619.G5A0Q6"/>
<dbReference type="KEGG" id="psoj:PHYSODRAFT_412203"/>
<feature type="non-terminal residue" evidence="2">
    <location>
        <position position="66"/>
    </location>
</feature>
<accession>G5A0Q6</accession>
<dbReference type="EMBL" id="JH159158">
    <property type="protein sequence ID" value="EGZ11392.1"/>
    <property type="molecule type" value="Genomic_DNA"/>
</dbReference>
<sequence length="66" mass="7640">NPFWWWKVNGDNYPNLRKLARKWLGAVATSVPSERAFSTSGNIITVKRSSLKPTMVRDLVFMAENW</sequence>